<organism evidence="1 2">
    <name type="scientific">Virgibacillus siamensis</name>
    <dbReference type="NCBI Taxonomy" id="480071"/>
    <lineage>
        <taxon>Bacteria</taxon>
        <taxon>Bacillati</taxon>
        <taxon>Bacillota</taxon>
        <taxon>Bacilli</taxon>
        <taxon>Bacillales</taxon>
        <taxon>Bacillaceae</taxon>
        <taxon>Virgibacillus</taxon>
    </lineage>
</organism>
<dbReference type="Proteomes" id="UP001500866">
    <property type="component" value="Unassembled WGS sequence"/>
</dbReference>
<accession>A0ABP3RA01</accession>
<sequence>MIVREHENEFVMIEQDDHAHISGHLLHNWDRNLFHGVPLRKSVEYAVQNHDLGWKMIDKQPFWNDEKEAPYTFVDFPVLPKTVFYKHGIEEVAKNDPYAGLLCSRHYTNFLLDDQSKEAEEFVRSEHKRQKQISESLHVDNKLYDFHYGLLQFCDSLSLYICLNNPGASKSNEHPFFKYGIPAPDQVFKQDKILSRWRDKTTIEVDAFPFSAPVNVTINYKKVSRKTISENGLIKSYTESPPDKYDVLLKAMEV</sequence>
<evidence type="ECO:0000313" key="1">
    <source>
        <dbReference type="EMBL" id="GAA0603510.1"/>
    </source>
</evidence>
<keyword evidence="2" id="KW-1185">Reference proteome</keyword>
<dbReference type="InterPro" id="IPR024992">
    <property type="entry name" value="DUF3891"/>
</dbReference>
<evidence type="ECO:0000313" key="2">
    <source>
        <dbReference type="Proteomes" id="UP001500866"/>
    </source>
</evidence>
<protein>
    <submittedName>
        <fullName evidence="1">DUF3891 family protein</fullName>
    </submittedName>
</protein>
<gene>
    <name evidence="1" type="ORF">GCM10009001_20660</name>
</gene>
<name>A0ABP3RA01_9BACI</name>
<proteinExistence type="predicted"/>
<dbReference type="RefSeq" id="WP_343812738.1">
    <property type="nucleotide sequence ID" value="NZ_BAAADS010000015.1"/>
</dbReference>
<reference evidence="2" key="1">
    <citation type="journal article" date="2019" name="Int. J. Syst. Evol. Microbiol.">
        <title>The Global Catalogue of Microorganisms (GCM) 10K type strain sequencing project: providing services to taxonomists for standard genome sequencing and annotation.</title>
        <authorList>
            <consortium name="The Broad Institute Genomics Platform"/>
            <consortium name="The Broad Institute Genome Sequencing Center for Infectious Disease"/>
            <person name="Wu L."/>
            <person name="Ma J."/>
        </authorList>
    </citation>
    <scope>NUCLEOTIDE SEQUENCE [LARGE SCALE GENOMIC DNA]</scope>
    <source>
        <strain evidence="2">JCM 15395</strain>
    </source>
</reference>
<comment type="caution">
    <text evidence="1">The sequence shown here is derived from an EMBL/GenBank/DDBJ whole genome shotgun (WGS) entry which is preliminary data.</text>
</comment>
<dbReference type="EMBL" id="BAAADS010000015">
    <property type="protein sequence ID" value="GAA0603510.1"/>
    <property type="molecule type" value="Genomic_DNA"/>
</dbReference>
<dbReference type="Pfam" id="PF13030">
    <property type="entry name" value="DUF3891"/>
    <property type="match status" value="1"/>
</dbReference>